<comment type="subcellular location">
    <subcellularLocation>
        <location evidence="1 10">Cell membrane</location>
        <topology evidence="1 10">Multi-pass membrane protein</topology>
    </subcellularLocation>
</comment>
<evidence type="ECO:0000256" key="2">
    <source>
        <dbReference type="ARBA" id="ARBA00022475"/>
    </source>
</evidence>
<feature type="transmembrane region" description="Helical" evidence="10">
    <location>
        <begin position="73"/>
        <end position="92"/>
    </location>
</feature>
<feature type="transmembrane region" description="Helical" evidence="10">
    <location>
        <begin position="281"/>
        <end position="301"/>
    </location>
</feature>
<evidence type="ECO:0000256" key="1">
    <source>
        <dbReference type="ARBA" id="ARBA00004651"/>
    </source>
</evidence>
<keyword evidence="8 10" id="KW-0675">Receptor</keyword>
<reference evidence="12" key="1">
    <citation type="submission" date="2025-08" db="UniProtKB">
        <authorList>
            <consortium name="RefSeq"/>
        </authorList>
    </citation>
    <scope>IDENTIFICATION</scope>
</reference>
<name>A0AB40DIC6_DROSZ</name>
<keyword evidence="2" id="KW-1003">Cell membrane</keyword>
<dbReference type="RefSeq" id="XP_065722935.2">
    <property type="nucleotide sequence ID" value="XM_065866863.2"/>
</dbReference>
<evidence type="ECO:0000256" key="4">
    <source>
        <dbReference type="ARBA" id="ARBA00022692"/>
    </source>
</evidence>
<protein>
    <recommendedName>
        <fullName evidence="10">Odorant receptor</fullName>
    </recommendedName>
</protein>
<organism evidence="11 12">
    <name type="scientific">Drosophila suzukii</name>
    <name type="common">Spotted-wing drosophila fruit fly</name>
    <dbReference type="NCBI Taxonomy" id="28584"/>
    <lineage>
        <taxon>Eukaryota</taxon>
        <taxon>Metazoa</taxon>
        <taxon>Ecdysozoa</taxon>
        <taxon>Arthropoda</taxon>
        <taxon>Hexapoda</taxon>
        <taxon>Insecta</taxon>
        <taxon>Pterygota</taxon>
        <taxon>Neoptera</taxon>
        <taxon>Endopterygota</taxon>
        <taxon>Diptera</taxon>
        <taxon>Brachycera</taxon>
        <taxon>Muscomorpha</taxon>
        <taxon>Ephydroidea</taxon>
        <taxon>Drosophilidae</taxon>
        <taxon>Drosophila</taxon>
        <taxon>Sophophora</taxon>
    </lineage>
</organism>
<evidence type="ECO:0000313" key="11">
    <source>
        <dbReference type="Proteomes" id="UP001652628"/>
    </source>
</evidence>
<evidence type="ECO:0000256" key="3">
    <source>
        <dbReference type="ARBA" id="ARBA00022606"/>
    </source>
</evidence>
<evidence type="ECO:0000256" key="6">
    <source>
        <dbReference type="ARBA" id="ARBA00022989"/>
    </source>
</evidence>
<dbReference type="InterPro" id="IPR004117">
    <property type="entry name" value="7tm6_olfct_rcpt"/>
</dbReference>
<evidence type="ECO:0000313" key="12">
    <source>
        <dbReference type="RefSeq" id="XP_065722935.2"/>
    </source>
</evidence>
<keyword evidence="3 10" id="KW-0716">Sensory transduction</keyword>
<dbReference type="GeneID" id="108014341"/>
<proteinExistence type="inferred from homology"/>
<dbReference type="PANTHER" id="PTHR21137:SF35">
    <property type="entry name" value="ODORANT RECEPTOR 19A-RELATED"/>
    <property type="match status" value="1"/>
</dbReference>
<feature type="transmembrane region" description="Helical" evidence="10">
    <location>
        <begin position="308"/>
        <end position="328"/>
    </location>
</feature>
<dbReference type="Proteomes" id="UP001652628">
    <property type="component" value="Chromosome 3"/>
</dbReference>
<keyword evidence="5 10" id="KW-0552">Olfaction</keyword>
<feature type="transmembrane region" description="Helical" evidence="10">
    <location>
        <begin position="138"/>
        <end position="157"/>
    </location>
</feature>
<keyword evidence="7 10" id="KW-0472">Membrane</keyword>
<evidence type="ECO:0000256" key="8">
    <source>
        <dbReference type="ARBA" id="ARBA00023170"/>
    </source>
</evidence>
<sequence length="399" mass="45354">MSNPVAVSPATRFRKLSRNINSLTNLLGVDVLAPKLVINYRTWTTIFAIVNYTGFAVFSILNNGGDWGVSLKASLMIGGLFHGVAKFLTCLLKHQDMRRLILYSQSIYEEYENRGASYHRTLNSNIDRMLNIMRIIRNGYAVAFCLMGVLPLGMLMYDGTRVTMMQYRVPGLPLENNFCYTLTYLIQLVTMVVTGVGFYAGDLFVLLALSQILTFADMLQLKISDLNDALELKAENRALVAVGAPINEEDRRQYLLIEVIKWHQLFTQYCRTVNGVYYELIATQVLSMALAMLLSFCINLSSFHMPSAIFFVVSAYGMSIYCILGTILEFAYDQVYDDICNVAWYELRGDQRKLFALMLRESQFPYTIQILGVMPLSVRTALQIVKLIYSVSMMMMNRT</sequence>
<evidence type="ECO:0000256" key="10">
    <source>
        <dbReference type="RuleBase" id="RU351113"/>
    </source>
</evidence>
<keyword evidence="4 10" id="KW-0812">Transmembrane</keyword>
<gene>
    <name evidence="12" type="primary">Or83c</name>
</gene>
<keyword evidence="6 10" id="KW-1133">Transmembrane helix</keyword>
<comment type="similarity">
    <text evidence="10">Belongs to the insect chemoreceptor superfamily. Heteromeric odorant receptor channel (TC 1.A.69) family.</text>
</comment>
<keyword evidence="11" id="KW-1185">Reference proteome</keyword>
<accession>A0AB40DIC6</accession>
<keyword evidence="9 10" id="KW-0807">Transducer</keyword>
<evidence type="ECO:0000256" key="5">
    <source>
        <dbReference type="ARBA" id="ARBA00022725"/>
    </source>
</evidence>
<evidence type="ECO:0000256" key="9">
    <source>
        <dbReference type="ARBA" id="ARBA00023224"/>
    </source>
</evidence>
<dbReference type="PANTHER" id="PTHR21137">
    <property type="entry name" value="ODORANT RECEPTOR"/>
    <property type="match status" value="1"/>
</dbReference>
<feature type="transmembrane region" description="Helical" evidence="10">
    <location>
        <begin position="42"/>
        <end position="61"/>
    </location>
</feature>
<evidence type="ECO:0000256" key="7">
    <source>
        <dbReference type="ARBA" id="ARBA00023136"/>
    </source>
</evidence>
<comment type="caution">
    <text evidence="10">Lacks conserved residue(s) required for the propagation of feature annotation.</text>
</comment>
<dbReference type="Pfam" id="PF02949">
    <property type="entry name" value="7tm_6"/>
    <property type="match status" value="1"/>
</dbReference>